<evidence type="ECO:0000313" key="3">
    <source>
        <dbReference type="Proteomes" id="UP000006038"/>
    </source>
</evidence>
<dbReference type="HOGENOM" id="CLU_1201433_0_0_1"/>
<dbReference type="AlphaFoldDB" id="J3MLC0"/>
<keyword evidence="3" id="KW-1185">Reference proteome</keyword>
<dbReference type="Gramene" id="OB07G22020.1">
    <property type="protein sequence ID" value="OB07G22020.1"/>
    <property type="gene ID" value="OB07G22020"/>
</dbReference>
<reference evidence="2" key="2">
    <citation type="submission" date="2013-04" db="UniProtKB">
        <authorList>
            <consortium name="EnsemblPlants"/>
        </authorList>
    </citation>
    <scope>IDENTIFICATION</scope>
</reference>
<reference evidence="2" key="1">
    <citation type="journal article" date="2013" name="Nat. Commun.">
        <title>Whole-genome sequencing of Oryza brachyantha reveals mechanisms underlying Oryza genome evolution.</title>
        <authorList>
            <person name="Chen J."/>
            <person name="Huang Q."/>
            <person name="Gao D."/>
            <person name="Wang J."/>
            <person name="Lang Y."/>
            <person name="Liu T."/>
            <person name="Li B."/>
            <person name="Bai Z."/>
            <person name="Luis Goicoechea J."/>
            <person name="Liang C."/>
            <person name="Chen C."/>
            <person name="Zhang W."/>
            <person name="Sun S."/>
            <person name="Liao Y."/>
            <person name="Zhang X."/>
            <person name="Yang L."/>
            <person name="Song C."/>
            <person name="Wang M."/>
            <person name="Shi J."/>
            <person name="Liu G."/>
            <person name="Liu J."/>
            <person name="Zhou H."/>
            <person name="Zhou W."/>
            <person name="Yu Q."/>
            <person name="An N."/>
            <person name="Chen Y."/>
            <person name="Cai Q."/>
            <person name="Wang B."/>
            <person name="Liu B."/>
            <person name="Min J."/>
            <person name="Huang Y."/>
            <person name="Wu H."/>
            <person name="Li Z."/>
            <person name="Zhang Y."/>
            <person name="Yin Y."/>
            <person name="Song W."/>
            <person name="Jiang J."/>
            <person name="Jackson S.A."/>
            <person name="Wing R.A."/>
            <person name="Wang J."/>
            <person name="Chen M."/>
        </authorList>
    </citation>
    <scope>NUCLEOTIDE SEQUENCE [LARGE SCALE GENOMIC DNA]</scope>
    <source>
        <strain evidence="2">cv. IRGC 101232</strain>
    </source>
</reference>
<evidence type="ECO:0000256" key="1">
    <source>
        <dbReference type="SAM" id="MobiDB-lite"/>
    </source>
</evidence>
<organism evidence="2">
    <name type="scientific">Oryza brachyantha</name>
    <name type="common">malo sina</name>
    <dbReference type="NCBI Taxonomy" id="4533"/>
    <lineage>
        <taxon>Eukaryota</taxon>
        <taxon>Viridiplantae</taxon>
        <taxon>Streptophyta</taxon>
        <taxon>Embryophyta</taxon>
        <taxon>Tracheophyta</taxon>
        <taxon>Spermatophyta</taxon>
        <taxon>Magnoliopsida</taxon>
        <taxon>Liliopsida</taxon>
        <taxon>Poales</taxon>
        <taxon>Poaceae</taxon>
        <taxon>BOP clade</taxon>
        <taxon>Oryzoideae</taxon>
        <taxon>Oryzeae</taxon>
        <taxon>Oryzinae</taxon>
        <taxon>Oryza</taxon>
    </lineage>
</organism>
<proteinExistence type="predicted"/>
<protein>
    <submittedName>
        <fullName evidence="2">Uncharacterized protein</fullName>
    </submittedName>
</protein>
<dbReference type="EnsemblPlants" id="OB07G22020.1">
    <property type="protein sequence ID" value="OB07G22020.1"/>
    <property type="gene ID" value="OB07G22020"/>
</dbReference>
<feature type="region of interest" description="Disordered" evidence="1">
    <location>
        <begin position="192"/>
        <end position="218"/>
    </location>
</feature>
<name>J3MLC0_ORYBR</name>
<accession>J3MLC0</accession>
<feature type="compositionally biased region" description="Basic residues" evidence="1">
    <location>
        <begin position="192"/>
        <end position="214"/>
    </location>
</feature>
<evidence type="ECO:0000313" key="2">
    <source>
        <dbReference type="EnsemblPlants" id="OB07G22020.1"/>
    </source>
</evidence>
<dbReference type="Proteomes" id="UP000006038">
    <property type="component" value="Chromosome 7"/>
</dbReference>
<sequence length="231" mass="26610">MPQQGHAYITFLHAKNNLNTQYKIRSFNLSKKKIRSFSTERTPLEPSLRATQAAARTSCLLSLQTCMRRELKNMSRENDVVRRKTKANQGEPSCCAMDPRTISRLRLRRCLRSPRQRRSRTLRAASLSRLSRTPICLALAPPLLAKNAAAAGLLLPLAADARVLQHLVDQVLRLQVPRLLGVHLLHLRVRERRRRPQQQHHRSLARRRRRRRARRGGEEEKEASCGWASCL</sequence>